<dbReference type="GO" id="GO:0006369">
    <property type="term" value="P:termination of RNA polymerase II transcription"/>
    <property type="evidence" value="ECO:0007669"/>
    <property type="project" value="TreeGrafter"/>
</dbReference>
<evidence type="ECO:0000313" key="6">
    <source>
        <dbReference type="EMBL" id="GAX74567.1"/>
    </source>
</evidence>
<dbReference type="GO" id="GO:0003712">
    <property type="term" value="F:transcription coregulator activity"/>
    <property type="evidence" value="ECO:0007669"/>
    <property type="project" value="InterPro"/>
</dbReference>
<comment type="caution">
    <text evidence="6">The sequence shown here is derived from an EMBL/GenBank/DDBJ whole genome shotgun (WGS) entry which is preliminary data.</text>
</comment>
<gene>
    <name evidence="6" type="ORF">CEUSTIGMA_g2016.t1</name>
</gene>
<dbReference type="EMBL" id="BEGY01000008">
    <property type="protein sequence ID" value="GAX74567.1"/>
    <property type="molecule type" value="Genomic_DNA"/>
</dbReference>
<dbReference type="Gene3D" id="2.40.320.10">
    <property type="entry name" value="Hypothetical Protein Pfu-838710-001"/>
    <property type="match status" value="1"/>
</dbReference>
<dbReference type="AlphaFoldDB" id="A0A250WUR7"/>
<reference evidence="6 7" key="1">
    <citation type="submission" date="2017-08" db="EMBL/GenBank/DDBJ databases">
        <title>Acidophilic green algal genome provides insights into adaptation to an acidic environment.</title>
        <authorList>
            <person name="Hirooka S."/>
            <person name="Hirose Y."/>
            <person name="Kanesaki Y."/>
            <person name="Higuchi S."/>
            <person name="Fujiwara T."/>
            <person name="Onuma R."/>
            <person name="Era A."/>
            <person name="Ohbayashi R."/>
            <person name="Uzuka A."/>
            <person name="Nozaki H."/>
            <person name="Yoshikawa H."/>
            <person name="Miyagishima S.Y."/>
        </authorList>
    </citation>
    <scope>NUCLEOTIDE SEQUENCE [LARGE SCALE GENOMIC DNA]</scope>
    <source>
        <strain evidence="6 7">NIES-2499</strain>
    </source>
</reference>
<keyword evidence="5" id="KW-0539">Nucleus</keyword>
<keyword evidence="3" id="KW-0805">Transcription regulation</keyword>
<dbReference type="STRING" id="1157962.A0A250WUR7"/>
<sequence>MAPTSATMTECRAIGIVTNSNATPLHNTLRGLCSAYTSFKLYEAVLKVAGKATSIKMQRRIPPKQATPSPFADISPDRWMMVWESDAMRGPAFKDLPASVREVCEAQCFCANAPEFWKDLGAVLDYDMLKDGNEYICSHNGYEFLVQIMRFAPLEQPGNPDSAPKNFKGNYVMEVKTRVPEGKHFEGARALGSFGQILVPCT</sequence>
<keyword evidence="7" id="KW-1185">Reference proteome</keyword>
<dbReference type="PANTHER" id="PTHR13321:SF2">
    <property type="entry name" value="MEDIATOR OF RNA POLYMERASE II TRANSCRIPTION SUBUNIT 18"/>
    <property type="match status" value="1"/>
</dbReference>
<dbReference type="GO" id="GO:0016592">
    <property type="term" value="C:mediator complex"/>
    <property type="evidence" value="ECO:0007669"/>
    <property type="project" value="InterPro"/>
</dbReference>
<name>A0A250WUR7_9CHLO</name>
<comment type="subcellular location">
    <subcellularLocation>
        <location evidence="1">Nucleus</location>
    </subcellularLocation>
</comment>
<evidence type="ECO:0000256" key="4">
    <source>
        <dbReference type="ARBA" id="ARBA00023163"/>
    </source>
</evidence>
<dbReference type="GO" id="GO:0006357">
    <property type="term" value="P:regulation of transcription by RNA polymerase II"/>
    <property type="evidence" value="ECO:0007669"/>
    <property type="project" value="InterPro"/>
</dbReference>
<accession>A0A250WUR7</accession>
<comment type="similarity">
    <text evidence="2">Belongs to the Mediator complex subunit 18 family.</text>
</comment>
<evidence type="ECO:0000256" key="3">
    <source>
        <dbReference type="ARBA" id="ARBA00023015"/>
    </source>
</evidence>
<dbReference type="GO" id="GO:0070847">
    <property type="term" value="C:core mediator complex"/>
    <property type="evidence" value="ECO:0007669"/>
    <property type="project" value="TreeGrafter"/>
</dbReference>
<dbReference type="OrthoDB" id="533009at2759"/>
<organism evidence="6 7">
    <name type="scientific">Chlamydomonas eustigma</name>
    <dbReference type="NCBI Taxonomy" id="1157962"/>
    <lineage>
        <taxon>Eukaryota</taxon>
        <taxon>Viridiplantae</taxon>
        <taxon>Chlorophyta</taxon>
        <taxon>core chlorophytes</taxon>
        <taxon>Chlorophyceae</taxon>
        <taxon>CS clade</taxon>
        <taxon>Chlamydomonadales</taxon>
        <taxon>Chlamydomonadaceae</taxon>
        <taxon>Chlamydomonas</taxon>
    </lineage>
</organism>
<evidence type="ECO:0000256" key="1">
    <source>
        <dbReference type="ARBA" id="ARBA00004123"/>
    </source>
</evidence>
<evidence type="ECO:0000256" key="5">
    <source>
        <dbReference type="ARBA" id="ARBA00023242"/>
    </source>
</evidence>
<keyword evidence="4" id="KW-0804">Transcription</keyword>
<proteinExistence type="inferred from homology"/>
<dbReference type="InterPro" id="IPR019095">
    <property type="entry name" value="Mediator_Med18"/>
</dbReference>
<dbReference type="Proteomes" id="UP000232323">
    <property type="component" value="Unassembled WGS sequence"/>
</dbReference>
<dbReference type="PANTHER" id="PTHR13321">
    <property type="entry name" value="MEDIATOR OF RNA POLYMERASE II TRANSCRIPTION, SUBUNIT 18"/>
    <property type="match status" value="1"/>
</dbReference>
<evidence type="ECO:0000313" key="7">
    <source>
        <dbReference type="Proteomes" id="UP000232323"/>
    </source>
</evidence>
<protein>
    <submittedName>
        <fullName evidence="6">Uncharacterized protein</fullName>
    </submittedName>
</protein>
<evidence type="ECO:0000256" key="2">
    <source>
        <dbReference type="ARBA" id="ARBA00009814"/>
    </source>
</evidence>